<dbReference type="Proteomes" id="UP000230423">
    <property type="component" value="Unassembled WGS sequence"/>
</dbReference>
<evidence type="ECO:0008006" key="3">
    <source>
        <dbReference type="Google" id="ProtNLM"/>
    </source>
</evidence>
<evidence type="ECO:0000313" key="1">
    <source>
        <dbReference type="EMBL" id="PIO63159.1"/>
    </source>
</evidence>
<accession>A0A2G9TYN2</accession>
<dbReference type="OrthoDB" id="5843067at2759"/>
<dbReference type="EMBL" id="KZ351225">
    <property type="protein sequence ID" value="PIO63159.1"/>
    <property type="molecule type" value="Genomic_DNA"/>
</dbReference>
<evidence type="ECO:0000313" key="2">
    <source>
        <dbReference type="Proteomes" id="UP000230423"/>
    </source>
</evidence>
<protein>
    <recommendedName>
        <fullName evidence="3">Reverse transcriptase domain-containing protein</fullName>
    </recommendedName>
</protein>
<feature type="non-terminal residue" evidence="1">
    <location>
        <position position="105"/>
    </location>
</feature>
<sequence>MLNDLHAAGSESGLNINMSKTKYMRNEYCDKSPVLLQGVLEEVNEYAYLRRLLNMKNDLKNEVVRRMKAGWIAYNSIRCVIENTRDDDLRANLFNSTILPALCYA</sequence>
<keyword evidence="2" id="KW-1185">Reference proteome</keyword>
<proteinExistence type="predicted"/>
<reference evidence="1 2" key="1">
    <citation type="submission" date="2015-09" db="EMBL/GenBank/DDBJ databases">
        <title>Draft genome of the parasitic nematode Teladorsagia circumcincta isolate WARC Sus (inbred).</title>
        <authorList>
            <person name="Mitreva M."/>
        </authorList>
    </citation>
    <scope>NUCLEOTIDE SEQUENCE [LARGE SCALE GENOMIC DNA]</scope>
    <source>
        <strain evidence="1 2">S</strain>
    </source>
</reference>
<organism evidence="1 2">
    <name type="scientific">Teladorsagia circumcincta</name>
    <name type="common">Brown stomach worm</name>
    <name type="synonym">Ostertagia circumcincta</name>
    <dbReference type="NCBI Taxonomy" id="45464"/>
    <lineage>
        <taxon>Eukaryota</taxon>
        <taxon>Metazoa</taxon>
        <taxon>Ecdysozoa</taxon>
        <taxon>Nematoda</taxon>
        <taxon>Chromadorea</taxon>
        <taxon>Rhabditida</taxon>
        <taxon>Rhabditina</taxon>
        <taxon>Rhabditomorpha</taxon>
        <taxon>Strongyloidea</taxon>
        <taxon>Trichostrongylidae</taxon>
        <taxon>Teladorsagia</taxon>
    </lineage>
</organism>
<dbReference type="AlphaFoldDB" id="A0A2G9TYN2"/>
<gene>
    <name evidence="1" type="ORF">TELCIR_15254</name>
</gene>
<name>A0A2G9TYN2_TELCI</name>